<proteinExistence type="predicted"/>
<dbReference type="Gene3D" id="3.40.50.10140">
    <property type="entry name" value="Toll/interleukin-1 receptor homology (TIR) domain"/>
    <property type="match status" value="1"/>
</dbReference>
<evidence type="ECO:0000313" key="3">
    <source>
        <dbReference type="Proteomes" id="UP000676169"/>
    </source>
</evidence>
<organism evidence="2 3">
    <name type="scientific">Luteolibacter ambystomatis</name>
    <dbReference type="NCBI Taxonomy" id="2824561"/>
    <lineage>
        <taxon>Bacteria</taxon>
        <taxon>Pseudomonadati</taxon>
        <taxon>Verrucomicrobiota</taxon>
        <taxon>Verrucomicrobiia</taxon>
        <taxon>Verrucomicrobiales</taxon>
        <taxon>Verrucomicrobiaceae</taxon>
        <taxon>Luteolibacter</taxon>
    </lineage>
</organism>
<dbReference type="AlphaFoldDB" id="A0A975IXP2"/>
<keyword evidence="2" id="KW-0675">Receptor</keyword>
<evidence type="ECO:0000313" key="2">
    <source>
        <dbReference type="EMBL" id="QUE49289.1"/>
    </source>
</evidence>
<dbReference type="InterPro" id="IPR000157">
    <property type="entry name" value="TIR_dom"/>
</dbReference>
<dbReference type="SUPFAM" id="SSF52200">
    <property type="entry name" value="Toll/Interleukin receptor TIR domain"/>
    <property type="match status" value="1"/>
</dbReference>
<reference evidence="2" key="1">
    <citation type="submission" date="2021-04" db="EMBL/GenBank/DDBJ databases">
        <title>Luteolibacter sp. 32A isolated from the skin of an Anderson's salamander (Ambystoma andersonii).</title>
        <authorList>
            <person name="Spergser J."/>
            <person name="Busse H.-J."/>
        </authorList>
    </citation>
    <scope>NUCLEOTIDE SEQUENCE</scope>
    <source>
        <strain evidence="2">32A</strain>
    </source>
</reference>
<gene>
    <name evidence="2" type="ORF">KBB96_10435</name>
</gene>
<feature type="domain" description="TIR" evidence="1">
    <location>
        <begin position="3"/>
        <end position="130"/>
    </location>
</feature>
<dbReference type="PROSITE" id="PS50104">
    <property type="entry name" value="TIR"/>
    <property type="match status" value="1"/>
</dbReference>
<dbReference type="Pfam" id="PF13676">
    <property type="entry name" value="TIR_2"/>
    <property type="match status" value="1"/>
</dbReference>
<dbReference type="GO" id="GO:0007165">
    <property type="term" value="P:signal transduction"/>
    <property type="evidence" value="ECO:0007669"/>
    <property type="project" value="InterPro"/>
</dbReference>
<dbReference type="InterPro" id="IPR035897">
    <property type="entry name" value="Toll_tir_struct_dom_sf"/>
</dbReference>
<dbReference type="Proteomes" id="UP000676169">
    <property type="component" value="Chromosome"/>
</dbReference>
<accession>A0A975IXP2</accession>
<dbReference type="EMBL" id="CP073100">
    <property type="protein sequence ID" value="QUE49289.1"/>
    <property type="molecule type" value="Genomic_DNA"/>
</dbReference>
<evidence type="ECO:0000259" key="1">
    <source>
        <dbReference type="PROSITE" id="PS50104"/>
    </source>
</evidence>
<name>A0A975IXP2_9BACT</name>
<dbReference type="RefSeq" id="WP_211629330.1">
    <property type="nucleotide sequence ID" value="NZ_CP073100.1"/>
</dbReference>
<protein>
    <submittedName>
        <fullName evidence="2">Toll/interleukin-1 receptor domain-containing protein</fullName>
    </submittedName>
</protein>
<keyword evidence="3" id="KW-1185">Reference proteome</keyword>
<sequence length="341" mass="38823">MQKKPLIFLSHASTDLELATRIKDLIRKAFVEQIEVFLSDVDIQTGDSWRSKLMDKLRESQVLLLLATERSISRPWVNFEIGAFFALEKPVYPVLSPGLEKDQLPSTFNDIQYIQLDSVKSVDLLLQNMGKFTLGGKAAKVNTRMFLDFAINFEKRVQRRAELFEIIDKSKDILDRLPSWLSSCSYEGVLCGFHFQKSLSDHREFYKEAVMRGARLKIAYCDPDLPDLRGTAESFRMEYEELRLEVLSGEQILINLCREIKKLKPSKAGSITPIKLSRVPNARYYLFDREAPDGFVACTPYIDLRPAQTPTFVFGAGAPSAVQYAKACMELIEENGSVVKI</sequence>
<dbReference type="KEGG" id="lamb:KBB96_10435"/>